<organism evidence="2 3">
    <name type="scientific">Actinomadura adrarensis</name>
    <dbReference type="NCBI Taxonomy" id="1819600"/>
    <lineage>
        <taxon>Bacteria</taxon>
        <taxon>Bacillati</taxon>
        <taxon>Actinomycetota</taxon>
        <taxon>Actinomycetes</taxon>
        <taxon>Streptosporangiales</taxon>
        <taxon>Thermomonosporaceae</taxon>
        <taxon>Actinomadura</taxon>
    </lineage>
</organism>
<feature type="chain" id="PRO_5047069145" evidence="1">
    <location>
        <begin position="29"/>
        <end position="160"/>
    </location>
</feature>
<keyword evidence="1" id="KW-0732">Signal</keyword>
<comment type="caution">
    <text evidence="2">The sequence shown here is derived from an EMBL/GenBank/DDBJ whole genome shotgun (WGS) entry which is preliminary data.</text>
</comment>
<dbReference type="EMBL" id="JBHTIR010003934">
    <property type="protein sequence ID" value="MFD0856058.1"/>
    <property type="molecule type" value="Genomic_DNA"/>
</dbReference>
<keyword evidence="3" id="KW-1185">Reference proteome</keyword>
<feature type="signal peptide" evidence="1">
    <location>
        <begin position="1"/>
        <end position="28"/>
    </location>
</feature>
<sequence>MKTLSRILTSLALAATVTVTAVPGTAQAAPDFTQVAGTSCPLPWLETGYGNLSHCTQLSAAGADARAGFGSLETSRFSPTTGWLDVKDTTFRRFQVTGSDGVVGTFKGRGRLNAGGFGDVAYGIQYAYYGFQPIGRWGNYSFASGRFHPSGEWVNASGDI</sequence>
<evidence type="ECO:0000313" key="3">
    <source>
        <dbReference type="Proteomes" id="UP001597083"/>
    </source>
</evidence>
<accession>A0ABW3CNU7</accession>
<reference evidence="3" key="1">
    <citation type="journal article" date="2019" name="Int. J. Syst. Evol. Microbiol.">
        <title>The Global Catalogue of Microorganisms (GCM) 10K type strain sequencing project: providing services to taxonomists for standard genome sequencing and annotation.</title>
        <authorList>
            <consortium name="The Broad Institute Genomics Platform"/>
            <consortium name="The Broad Institute Genome Sequencing Center for Infectious Disease"/>
            <person name="Wu L."/>
            <person name="Ma J."/>
        </authorList>
    </citation>
    <scope>NUCLEOTIDE SEQUENCE [LARGE SCALE GENOMIC DNA]</scope>
    <source>
        <strain evidence="3">JCM 31696</strain>
    </source>
</reference>
<evidence type="ECO:0000256" key="1">
    <source>
        <dbReference type="SAM" id="SignalP"/>
    </source>
</evidence>
<name>A0ABW3CNU7_9ACTN</name>
<protein>
    <submittedName>
        <fullName evidence="2">Uncharacterized protein</fullName>
    </submittedName>
</protein>
<evidence type="ECO:0000313" key="2">
    <source>
        <dbReference type="EMBL" id="MFD0856058.1"/>
    </source>
</evidence>
<gene>
    <name evidence="2" type="ORF">ACFQ07_27710</name>
</gene>
<proteinExistence type="predicted"/>
<dbReference type="Proteomes" id="UP001597083">
    <property type="component" value="Unassembled WGS sequence"/>
</dbReference>